<name>A0A1I6PXE9_9BACL</name>
<dbReference type="AlphaFoldDB" id="A0A1I6PXE9"/>
<evidence type="ECO:0000313" key="2">
    <source>
        <dbReference type="Proteomes" id="UP000198660"/>
    </source>
</evidence>
<dbReference type="Proteomes" id="UP000198660">
    <property type="component" value="Unassembled WGS sequence"/>
</dbReference>
<reference evidence="2" key="1">
    <citation type="submission" date="2016-10" db="EMBL/GenBank/DDBJ databases">
        <authorList>
            <person name="Varghese N."/>
            <person name="Submissions S."/>
        </authorList>
    </citation>
    <scope>NUCLEOTIDE SEQUENCE [LARGE SCALE GENOMIC DNA]</scope>
    <source>
        <strain evidence="2">DSM 45789</strain>
    </source>
</reference>
<evidence type="ECO:0008006" key="3">
    <source>
        <dbReference type="Google" id="ProtNLM"/>
    </source>
</evidence>
<proteinExistence type="predicted"/>
<dbReference type="EMBL" id="FPAA01000002">
    <property type="protein sequence ID" value="SFS44869.1"/>
    <property type="molecule type" value="Genomic_DNA"/>
</dbReference>
<sequence length="213" mass="24753">MQLFHYHYWTENVEKMERFYKSIGFTVALRIGLVDGDPQTFNPPLSWEDFRDRGIHFRIIEMRKGQVNVTFGMGTRDRFDHIGFLVNDRDYSSLVQRAHELEWKVDESERRTFIQTPWRFRIELQQRREFVLEEEPRIDSCTLMLPVTEKIRDLATFLGVTPLDTKAGEIQMVSEDGWSLTIVNGPVTQLRSITFSSGAVSVADPVGVALHSI</sequence>
<dbReference type="SUPFAM" id="SSF54593">
    <property type="entry name" value="Glyoxalase/Bleomycin resistance protein/Dihydroxybiphenyl dioxygenase"/>
    <property type="match status" value="1"/>
</dbReference>
<dbReference type="InterPro" id="IPR029068">
    <property type="entry name" value="Glyas_Bleomycin-R_OHBP_Dase"/>
</dbReference>
<dbReference type="CDD" id="cd06587">
    <property type="entry name" value="VOC"/>
    <property type="match status" value="1"/>
</dbReference>
<gene>
    <name evidence="1" type="ORF">SAMN05444972_102201</name>
</gene>
<dbReference type="RefSeq" id="WP_091834036.1">
    <property type="nucleotide sequence ID" value="NZ_FPAA01000002.1"/>
</dbReference>
<keyword evidence="2" id="KW-1185">Reference proteome</keyword>
<evidence type="ECO:0000313" key="1">
    <source>
        <dbReference type="EMBL" id="SFS44869.1"/>
    </source>
</evidence>
<dbReference type="OrthoDB" id="2353168at2"/>
<protein>
    <recommendedName>
        <fullName evidence="3">VOC domain-containing protein</fullName>
    </recommendedName>
</protein>
<accession>A0A1I6PXE9</accession>
<organism evidence="1 2">
    <name type="scientific">Marininema halotolerans</name>
    <dbReference type="NCBI Taxonomy" id="1155944"/>
    <lineage>
        <taxon>Bacteria</taxon>
        <taxon>Bacillati</taxon>
        <taxon>Bacillota</taxon>
        <taxon>Bacilli</taxon>
        <taxon>Bacillales</taxon>
        <taxon>Thermoactinomycetaceae</taxon>
        <taxon>Marininema</taxon>
    </lineage>
</organism>
<dbReference type="Gene3D" id="3.10.180.10">
    <property type="entry name" value="2,3-Dihydroxybiphenyl 1,2-Dioxygenase, domain 1"/>
    <property type="match status" value="1"/>
</dbReference>